<reference evidence="1 2" key="1">
    <citation type="submission" date="2016-09" db="EMBL/GenBank/DDBJ databases">
        <title>The complete genome sequences of Rhizobium gallicum, symbiovars gallicum and phaseoli, symbionts associated to common bean (Phaseolus vulgaris).</title>
        <authorList>
            <person name="Bustos P."/>
            <person name="Santamaria R.I."/>
            <person name="Perez-Carrascal O.M."/>
            <person name="Juarez S."/>
            <person name="Lozano L."/>
            <person name="Martinez-Flores I."/>
            <person name="Martinez-Romero E."/>
            <person name="Cevallos M."/>
            <person name="Romero D."/>
            <person name="Davila G."/>
            <person name="Gonzalez V."/>
        </authorList>
    </citation>
    <scope>NUCLEOTIDE SEQUENCE [LARGE SCALE GENOMIC DNA]</scope>
    <source>
        <strain evidence="1 2">8C-3</strain>
        <plasmid evidence="2">Plasmid prsp8c3a</plasmid>
    </source>
</reference>
<evidence type="ECO:0000313" key="2">
    <source>
        <dbReference type="Proteomes" id="UP000185109"/>
    </source>
</evidence>
<dbReference type="AlphaFoldDB" id="A0A1L5PAU5"/>
<organism evidence="1 2">
    <name type="scientific">Rhizobium etli 8C-3</name>
    <dbReference type="NCBI Taxonomy" id="538025"/>
    <lineage>
        <taxon>Bacteria</taxon>
        <taxon>Pseudomonadati</taxon>
        <taxon>Pseudomonadota</taxon>
        <taxon>Alphaproteobacteria</taxon>
        <taxon>Hyphomicrobiales</taxon>
        <taxon>Rhizobiaceae</taxon>
        <taxon>Rhizobium/Agrobacterium group</taxon>
        <taxon>Rhizobium</taxon>
    </lineage>
</organism>
<proteinExistence type="predicted"/>
<sequence length="199" mass="21163">MIATGTIIASGISDHDYYYENSAYYCSGATLLRVRCQSRPGHTTIVARTCGRFHPDLDEMGDVAHRCKLGEGRARDCILSPAQPFECRGFLAGPELRHVDAQIGAAHSRELPMDVARPLPATEQFDSAARIRSTASAAIGTTLKVPQDPRAGSISSPSSSTAPSAVLMPLPNSWCVVTKRVVPSAPMRSLATVAVNKAG</sequence>
<gene>
    <name evidence="1" type="ORF">AM571_PA00365</name>
</gene>
<keyword evidence="1" id="KW-0614">Plasmid</keyword>
<protein>
    <submittedName>
        <fullName evidence="1">Uncharacterized protein</fullName>
    </submittedName>
</protein>
<evidence type="ECO:0000313" key="1">
    <source>
        <dbReference type="EMBL" id="APO77244.1"/>
    </source>
</evidence>
<name>A0A1L5PAU5_RHIET</name>
<dbReference type="EMBL" id="CP017242">
    <property type="protein sequence ID" value="APO77244.1"/>
    <property type="molecule type" value="Genomic_DNA"/>
</dbReference>
<dbReference type="Proteomes" id="UP000185109">
    <property type="component" value="Plasmid pRsp8C3a"/>
</dbReference>
<accession>A0A1L5PAU5</accession>
<geneLocation type="plasmid" evidence="2">
    <name>prsp8c3a</name>
</geneLocation>